<dbReference type="GO" id="GO:0005663">
    <property type="term" value="C:DNA replication factor C complex"/>
    <property type="evidence" value="ECO:0007669"/>
    <property type="project" value="TreeGrafter"/>
</dbReference>
<accession>A0A0F9RH61</accession>
<sequence>MSLENRPFVEKYRPRLLDDIVNQKGIIKRLKQFVKDKSMPHLIFAGPAGTGKTTSGLAMVRELYKRKMAINRTYLELNASDARGIDVIRTYIKDFAKARPPSDIPFKILILDEADNMTSPAQQALRRTMEKYTKNCRMILICNYSNKIIPPIQSRCVVFRFSSLNRDDIAKRIKFVAKEEDIELTPGGINALIDVSRGDCRRAINYLQSCATISKQINQEIVFRVAGEVPNEKIKEILNIALEGQLQLSIKLLTDLINGYGLSGQNIIKNIHREIYELSVPENLKISLSKILAEFEYRLSQGGTEEIQLQALLARIVMLQESE</sequence>
<comment type="caution">
    <text evidence="5">The sequence shown here is derived from an EMBL/GenBank/DDBJ whole genome shotgun (WGS) entry which is preliminary data.</text>
</comment>
<feature type="domain" description="AAA+ ATPase" evidence="4">
    <location>
        <begin position="38"/>
        <end position="164"/>
    </location>
</feature>
<dbReference type="FunFam" id="3.40.50.300:FF:000952">
    <property type="entry name" value="Replication factor C subunit 2"/>
    <property type="match status" value="1"/>
</dbReference>
<dbReference type="PANTHER" id="PTHR11669">
    <property type="entry name" value="REPLICATION FACTOR C / DNA POLYMERASE III GAMMA-TAU SUBUNIT"/>
    <property type="match status" value="1"/>
</dbReference>
<dbReference type="Pfam" id="PF00004">
    <property type="entry name" value="AAA"/>
    <property type="match status" value="1"/>
</dbReference>
<dbReference type="InterPro" id="IPR008921">
    <property type="entry name" value="DNA_pol3_clamp-load_cplx_C"/>
</dbReference>
<name>A0A0F9RH61_9ZZZZ</name>
<dbReference type="InterPro" id="IPR003593">
    <property type="entry name" value="AAA+_ATPase"/>
</dbReference>
<dbReference type="Gene3D" id="1.10.8.60">
    <property type="match status" value="1"/>
</dbReference>
<dbReference type="Pfam" id="PF08542">
    <property type="entry name" value="Rep_fac_C"/>
    <property type="match status" value="1"/>
</dbReference>
<dbReference type="InterPro" id="IPR013748">
    <property type="entry name" value="Rep_factorC_C"/>
</dbReference>
<reference evidence="5" key="1">
    <citation type="journal article" date="2015" name="Nature">
        <title>Complex archaea that bridge the gap between prokaryotes and eukaryotes.</title>
        <authorList>
            <person name="Spang A."/>
            <person name="Saw J.H."/>
            <person name="Jorgensen S.L."/>
            <person name="Zaremba-Niedzwiedzka K."/>
            <person name="Martijn J."/>
            <person name="Lind A.E."/>
            <person name="van Eijk R."/>
            <person name="Schleper C."/>
            <person name="Guy L."/>
            <person name="Ettema T.J."/>
        </authorList>
    </citation>
    <scope>NUCLEOTIDE SEQUENCE</scope>
</reference>
<dbReference type="Gene3D" id="3.40.50.300">
    <property type="entry name" value="P-loop containing nucleotide triphosphate hydrolases"/>
    <property type="match status" value="1"/>
</dbReference>
<evidence type="ECO:0000256" key="1">
    <source>
        <dbReference type="ARBA" id="ARBA00022705"/>
    </source>
</evidence>
<keyword evidence="2" id="KW-0547">Nucleotide-binding</keyword>
<gene>
    <name evidence="5" type="ORF">LCGC14_0895670</name>
</gene>
<dbReference type="AlphaFoldDB" id="A0A0F9RH61"/>
<dbReference type="InterPro" id="IPR050238">
    <property type="entry name" value="DNA_Rep/Repair_Clamp_Loader"/>
</dbReference>
<dbReference type="CDD" id="cd18140">
    <property type="entry name" value="HLD_clamp_RFC"/>
    <property type="match status" value="1"/>
</dbReference>
<dbReference type="GO" id="GO:0003677">
    <property type="term" value="F:DNA binding"/>
    <property type="evidence" value="ECO:0007669"/>
    <property type="project" value="InterPro"/>
</dbReference>
<dbReference type="GO" id="GO:0006281">
    <property type="term" value="P:DNA repair"/>
    <property type="evidence" value="ECO:0007669"/>
    <property type="project" value="TreeGrafter"/>
</dbReference>
<dbReference type="GO" id="GO:0006261">
    <property type="term" value="P:DNA-templated DNA replication"/>
    <property type="evidence" value="ECO:0007669"/>
    <property type="project" value="TreeGrafter"/>
</dbReference>
<protein>
    <recommendedName>
        <fullName evidence="4">AAA+ ATPase domain-containing protein</fullName>
    </recommendedName>
</protein>
<keyword evidence="1" id="KW-0235">DNA replication</keyword>
<evidence type="ECO:0000256" key="2">
    <source>
        <dbReference type="ARBA" id="ARBA00022741"/>
    </source>
</evidence>
<dbReference type="NCBIfam" id="NF001679">
    <property type="entry name" value="PRK00440.1"/>
    <property type="match status" value="1"/>
</dbReference>
<dbReference type="InterPro" id="IPR027417">
    <property type="entry name" value="P-loop_NTPase"/>
</dbReference>
<proteinExistence type="predicted"/>
<dbReference type="SUPFAM" id="SSF52540">
    <property type="entry name" value="P-loop containing nucleoside triphosphate hydrolases"/>
    <property type="match status" value="1"/>
</dbReference>
<keyword evidence="3" id="KW-0067">ATP-binding</keyword>
<dbReference type="SMART" id="SM00382">
    <property type="entry name" value="AAA"/>
    <property type="match status" value="1"/>
</dbReference>
<dbReference type="InterPro" id="IPR047854">
    <property type="entry name" value="RFC_lid"/>
</dbReference>
<evidence type="ECO:0000313" key="5">
    <source>
        <dbReference type="EMBL" id="KKN24366.1"/>
    </source>
</evidence>
<evidence type="ECO:0000256" key="3">
    <source>
        <dbReference type="ARBA" id="ARBA00022840"/>
    </source>
</evidence>
<dbReference type="PANTHER" id="PTHR11669:SF20">
    <property type="entry name" value="REPLICATION FACTOR C SUBUNIT 4"/>
    <property type="match status" value="1"/>
</dbReference>
<evidence type="ECO:0000259" key="4">
    <source>
        <dbReference type="SMART" id="SM00382"/>
    </source>
</evidence>
<dbReference type="CDD" id="cd00009">
    <property type="entry name" value="AAA"/>
    <property type="match status" value="1"/>
</dbReference>
<dbReference type="GO" id="GO:0005524">
    <property type="term" value="F:ATP binding"/>
    <property type="evidence" value="ECO:0007669"/>
    <property type="project" value="UniProtKB-KW"/>
</dbReference>
<dbReference type="GO" id="GO:0016887">
    <property type="term" value="F:ATP hydrolysis activity"/>
    <property type="evidence" value="ECO:0007669"/>
    <property type="project" value="InterPro"/>
</dbReference>
<dbReference type="Gene3D" id="1.20.272.10">
    <property type="match status" value="1"/>
</dbReference>
<organism evidence="5">
    <name type="scientific">marine sediment metagenome</name>
    <dbReference type="NCBI Taxonomy" id="412755"/>
    <lineage>
        <taxon>unclassified sequences</taxon>
        <taxon>metagenomes</taxon>
        <taxon>ecological metagenomes</taxon>
    </lineage>
</organism>
<dbReference type="InterPro" id="IPR003959">
    <property type="entry name" value="ATPase_AAA_core"/>
</dbReference>
<dbReference type="SUPFAM" id="SSF48019">
    <property type="entry name" value="post-AAA+ oligomerization domain-like"/>
    <property type="match status" value="1"/>
</dbReference>
<dbReference type="GO" id="GO:0003689">
    <property type="term" value="F:DNA clamp loader activity"/>
    <property type="evidence" value="ECO:0007669"/>
    <property type="project" value="TreeGrafter"/>
</dbReference>
<dbReference type="EMBL" id="LAZR01002888">
    <property type="protein sequence ID" value="KKN24366.1"/>
    <property type="molecule type" value="Genomic_DNA"/>
</dbReference>